<accession>A0AAD4AMN5</accession>
<proteinExistence type="predicted"/>
<reference evidence="1" key="1">
    <citation type="journal article" date="2012" name="J. Bacteriol.">
        <title>Genome sequences of type strains of seven species of the marine bacterium Pseudoalteromonas.</title>
        <authorList>
            <person name="Xie B.B."/>
            <person name="Shu Y.L."/>
            <person name="Qin Q.L."/>
            <person name="Rong J.C."/>
            <person name="Zhang X.Y."/>
            <person name="Chen X.L."/>
            <person name="Shi M."/>
            <person name="He H.L."/>
            <person name="Zhou B.C."/>
            <person name="Zhang Y.Z."/>
        </authorList>
    </citation>
    <scope>NUCLEOTIDE SEQUENCE</scope>
    <source>
        <strain evidence="1">DSM 8771</strain>
    </source>
</reference>
<gene>
    <name evidence="1" type="ORF">PCIT_a1680</name>
</gene>
<dbReference type="AlphaFoldDB" id="A0AAD4AMN5"/>
<evidence type="ECO:0000313" key="1">
    <source>
        <dbReference type="EMBL" id="KAF7775478.1"/>
    </source>
</evidence>
<protein>
    <submittedName>
        <fullName evidence="1">Uncharacterized protein</fullName>
    </submittedName>
</protein>
<organism evidence="1 2">
    <name type="scientific">Pseudoalteromonas citrea</name>
    <dbReference type="NCBI Taxonomy" id="43655"/>
    <lineage>
        <taxon>Bacteria</taxon>
        <taxon>Pseudomonadati</taxon>
        <taxon>Pseudomonadota</taxon>
        <taxon>Gammaproteobacteria</taxon>
        <taxon>Alteromonadales</taxon>
        <taxon>Pseudoalteromonadaceae</taxon>
        <taxon>Pseudoalteromonas</taxon>
    </lineage>
</organism>
<reference evidence="1" key="2">
    <citation type="submission" date="2015-03" db="EMBL/GenBank/DDBJ databases">
        <title>Genome sequence of Pseudoalteromonas citrea.</title>
        <authorList>
            <person name="Xie B.-B."/>
            <person name="Rong J.-C."/>
            <person name="Qin Q.-L."/>
            <person name="Zhang Y.-Z."/>
        </authorList>
    </citation>
    <scope>NUCLEOTIDE SEQUENCE</scope>
    <source>
        <strain evidence="1">DSM 8771</strain>
    </source>
</reference>
<dbReference type="Proteomes" id="UP000016487">
    <property type="component" value="Unassembled WGS sequence"/>
</dbReference>
<name>A0AAD4AMN5_9GAMM</name>
<dbReference type="EMBL" id="AHBZ03000012">
    <property type="protein sequence ID" value="KAF7775478.1"/>
    <property type="molecule type" value="Genomic_DNA"/>
</dbReference>
<comment type="caution">
    <text evidence="1">The sequence shown here is derived from an EMBL/GenBank/DDBJ whole genome shotgun (WGS) entry which is preliminary data.</text>
</comment>
<sequence length="136" mass="15122">MHLERWVSQETVKPHAAVMAINITCQKLEGVKYTGSKEEWYGLLNSITKGFVQRKATDISLTLVGDDKAVYRGNEAHQEYVISATLGGNEQVIYNITWLDFFKNTALTVSVSGNILIDDTVNGKYRALVKTIAANL</sequence>
<evidence type="ECO:0000313" key="2">
    <source>
        <dbReference type="Proteomes" id="UP000016487"/>
    </source>
</evidence>